<organism evidence="3 4">
    <name type="scientific">Enhydrobacter aerosaccus</name>
    <dbReference type="NCBI Taxonomy" id="225324"/>
    <lineage>
        <taxon>Bacteria</taxon>
        <taxon>Pseudomonadati</taxon>
        <taxon>Pseudomonadota</taxon>
        <taxon>Alphaproteobacteria</taxon>
        <taxon>Hyphomicrobiales</taxon>
        <taxon>Enhydrobacter</taxon>
    </lineage>
</organism>
<dbReference type="InterPro" id="IPR052701">
    <property type="entry name" value="GAG_Ulvan_Degrading_Sulfatases"/>
</dbReference>
<dbReference type="Gene3D" id="3.30.1120.10">
    <property type="match status" value="1"/>
</dbReference>
<dbReference type="InterPro" id="IPR017850">
    <property type="entry name" value="Alkaline_phosphatase_core_sf"/>
</dbReference>
<reference evidence="4" key="1">
    <citation type="submission" date="2017-02" db="EMBL/GenBank/DDBJ databases">
        <authorList>
            <person name="Varghese N."/>
            <person name="Submissions S."/>
        </authorList>
    </citation>
    <scope>NUCLEOTIDE SEQUENCE [LARGE SCALE GENOMIC DNA]</scope>
    <source>
        <strain evidence="4">ATCC 27094</strain>
    </source>
</reference>
<dbReference type="Proteomes" id="UP000190092">
    <property type="component" value="Unassembled WGS sequence"/>
</dbReference>
<name>A0A1T4ST51_9HYPH</name>
<proteinExistence type="predicted"/>
<sequence length="567" mass="62866">MPATGSETKRPSFRLSGLLCALSAIGLFATGPAVAQTAGQKPNILVIMGDDVGWFNIGAYHRGMMSGKTPNLDRLASEGMMFTDYYAEASCTAGRANFITGELPIRTGLTTVGQAGADVGIPDQAVTLATVLKSLGYETGQFGKNHLGDLNKYLPTVHGFDEFFGYLYHLDAMSDPYWFDYPQDWIDKTGPRNLVHSYATDVDDPTVMPRWGKVGKQRIVDEGPLAPFPNMVGRQGWQEGRKAKYDMETFDGVLAKASMDFMDKAKKDGKPFFIWHNPTRMHVFTYLPPKYQALMNPTSNYGLEEAGMAQLDDDVGTLLQHLQDIGEANNTIVIFTSDNGAEVFTWPDGGMTPFKATKGTTYEGGFRVPAIIRWPGKVKPGSVENGMMSGLDWFPTLAAAAGDPKISDELLKGTTLEGRPYKNHLDGYNQMDLLTSKAPSARHELFYFTGPHLGAIRIDDFKFQFIQQPYGWPGEKVSTDMPTMTNLRQDPFERTSSIRGQTLNDQGGGYMNDFMAREFWRFVVVQRTVEQLAKTAIDYPPMQAPASFNLDAVKRSIQESLKEREGQ</sequence>
<dbReference type="EMBL" id="FUWJ01000009">
    <property type="protein sequence ID" value="SKA31058.1"/>
    <property type="molecule type" value="Genomic_DNA"/>
</dbReference>
<evidence type="ECO:0000313" key="3">
    <source>
        <dbReference type="EMBL" id="SKA31058.1"/>
    </source>
</evidence>
<evidence type="ECO:0000256" key="1">
    <source>
        <dbReference type="SAM" id="SignalP"/>
    </source>
</evidence>
<dbReference type="InterPro" id="IPR000917">
    <property type="entry name" value="Sulfatase_N"/>
</dbReference>
<dbReference type="STRING" id="225324.SAMN02745126_05080"/>
<evidence type="ECO:0000259" key="2">
    <source>
        <dbReference type="Pfam" id="PF00884"/>
    </source>
</evidence>
<keyword evidence="1" id="KW-0732">Signal</keyword>
<feature type="domain" description="Sulfatase N-terminal" evidence="2">
    <location>
        <begin position="42"/>
        <end position="402"/>
    </location>
</feature>
<feature type="chain" id="PRO_5010521966" evidence="1">
    <location>
        <begin position="36"/>
        <end position="567"/>
    </location>
</feature>
<dbReference type="RefSeq" id="WP_085936824.1">
    <property type="nucleotide sequence ID" value="NZ_FUWJ01000009.1"/>
</dbReference>
<feature type="signal peptide" evidence="1">
    <location>
        <begin position="1"/>
        <end position="35"/>
    </location>
</feature>
<dbReference type="CDD" id="cd16142">
    <property type="entry name" value="ARS_like"/>
    <property type="match status" value="1"/>
</dbReference>
<gene>
    <name evidence="3" type="ORF">SAMN02745126_05080</name>
</gene>
<evidence type="ECO:0000313" key="4">
    <source>
        <dbReference type="Proteomes" id="UP000190092"/>
    </source>
</evidence>
<accession>A0A1T4ST51</accession>
<dbReference type="Gene3D" id="3.40.720.10">
    <property type="entry name" value="Alkaline Phosphatase, subunit A"/>
    <property type="match status" value="1"/>
</dbReference>
<keyword evidence="4" id="KW-1185">Reference proteome</keyword>
<dbReference type="PANTHER" id="PTHR43751:SF2">
    <property type="entry name" value="SULFATASE N-TERMINAL DOMAIN-CONTAINING PROTEIN"/>
    <property type="match status" value="1"/>
</dbReference>
<dbReference type="Pfam" id="PF00884">
    <property type="entry name" value="Sulfatase"/>
    <property type="match status" value="1"/>
</dbReference>
<dbReference type="PANTHER" id="PTHR43751">
    <property type="entry name" value="SULFATASE"/>
    <property type="match status" value="1"/>
</dbReference>
<protein>
    <submittedName>
        <fullName evidence="3">Arylsulfatase</fullName>
    </submittedName>
</protein>
<dbReference type="AlphaFoldDB" id="A0A1T4ST51"/>
<dbReference type="OrthoDB" id="9795675at2"/>
<dbReference type="SUPFAM" id="SSF53649">
    <property type="entry name" value="Alkaline phosphatase-like"/>
    <property type="match status" value="1"/>
</dbReference>